<keyword evidence="2" id="KW-1185">Reference proteome</keyword>
<dbReference type="OrthoDB" id="3557828at2759"/>
<evidence type="ECO:0008006" key="3">
    <source>
        <dbReference type="Google" id="ProtNLM"/>
    </source>
</evidence>
<gene>
    <name evidence="1" type="ORF">EK21DRAFT_72398</name>
</gene>
<name>A0A9P4H523_9PLEO</name>
<evidence type="ECO:0000313" key="2">
    <source>
        <dbReference type="Proteomes" id="UP000799777"/>
    </source>
</evidence>
<sequence>FDLYFKLRASDVALDDQPSLVASYMRGEAAKWVRLFLLNYIGSDLKSANLVNMFEDYNHFKEKVRTAFRLTNETKIAERVI</sequence>
<dbReference type="Proteomes" id="UP000799777">
    <property type="component" value="Unassembled WGS sequence"/>
</dbReference>
<reference evidence="1" key="1">
    <citation type="journal article" date="2020" name="Stud. Mycol.">
        <title>101 Dothideomycetes genomes: a test case for predicting lifestyles and emergence of pathogens.</title>
        <authorList>
            <person name="Haridas S."/>
            <person name="Albert R."/>
            <person name="Binder M."/>
            <person name="Bloem J."/>
            <person name="Labutti K."/>
            <person name="Salamov A."/>
            <person name="Andreopoulos B."/>
            <person name="Baker S."/>
            <person name="Barry K."/>
            <person name="Bills G."/>
            <person name="Bluhm B."/>
            <person name="Cannon C."/>
            <person name="Castanera R."/>
            <person name="Culley D."/>
            <person name="Daum C."/>
            <person name="Ezra D."/>
            <person name="Gonzalez J."/>
            <person name="Henrissat B."/>
            <person name="Kuo A."/>
            <person name="Liang C."/>
            <person name="Lipzen A."/>
            <person name="Lutzoni F."/>
            <person name="Magnuson J."/>
            <person name="Mondo S."/>
            <person name="Nolan M."/>
            <person name="Ohm R."/>
            <person name="Pangilinan J."/>
            <person name="Park H.-J."/>
            <person name="Ramirez L."/>
            <person name="Alfaro M."/>
            <person name="Sun H."/>
            <person name="Tritt A."/>
            <person name="Yoshinaga Y."/>
            <person name="Zwiers L.-H."/>
            <person name="Turgeon B."/>
            <person name="Goodwin S."/>
            <person name="Spatafora J."/>
            <person name="Crous P."/>
            <person name="Grigoriev I."/>
        </authorList>
    </citation>
    <scope>NUCLEOTIDE SEQUENCE</scope>
    <source>
        <strain evidence="1">CBS 110217</strain>
    </source>
</reference>
<dbReference type="AlphaFoldDB" id="A0A9P4H523"/>
<organism evidence="1 2">
    <name type="scientific">Setomelanomma holmii</name>
    <dbReference type="NCBI Taxonomy" id="210430"/>
    <lineage>
        <taxon>Eukaryota</taxon>
        <taxon>Fungi</taxon>
        <taxon>Dikarya</taxon>
        <taxon>Ascomycota</taxon>
        <taxon>Pezizomycotina</taxon>
        <taxon>Dothideomycetes</taxon>
        <taxon>Pleosporomycetidae</taxon>
        <taxon>Pleosporales</taxon>
        <taxon>Pleosporineae</taxon>
        <taxon>Phaeosphaeriaceae</taxon>
        <taxon>Setomelanomma</taxon>
    </lineage>
</organism>
<proteinExistence type="predicted"/>
<feature type="non-terminal residue" evidence="1">
    <location>
        <position position="1"/>
    </location>
</feature>
<accession>A0A9P4H523</accession>
<dbReference type="EMBL" id="ML978229">
    <property type="protein sequence ID" value="KAF2027260.1"/>
    <property type="molecule type" value="Genomic_DNA"/>
</dbReference>
<evidence type="ECO:0000313" key="1">
    <source>
        <dbReference type="EMBL" id="KAF2027260.1"/>
    </source>
</evidence>
<comment type="caution">
    <text evidence="1">The sequence shown here is derived from an EMBL/GenBank/DDBJ whole genome shotgun (WGS) entry which is preliminary data.</text>
</comment>
<protein>
    <recommendedName>
        <fullName evidence="3">DUF4939 domain-containing protein</fullName>
    </recommendedName>
</protein>